<sequence length="142" mass="15208">MKSQLGAALLLGLVLVGVHADGDGDELLDEARCLGGRITYLGRNSLRNARITCILSIAAATTTANPNGGIVLSAELQREILELYHELSTINNAAAGENEILPRFASGAESARPPFAIRLPARFELRARLLEDSRPRPGPLRV</sequence>
<dbReference type="EMBL" id="CAJPEV010003064">
    <property type="protein sequence ID" value="CAG0898806.1"/>
    <property type="molecule type" value="Genomic_DNA"/>
</dbReference>
<keyword evidence="3" id="KW-1185">Reference proteome</keyword>
<evidence type="ECO:0000313" key="2">
    <source>
        <dbReference type="EMBL" id="CAD7250771.1"/>
    </source>
</evidence>
<gene>
    <name evidence="2" type="ORF">DSTB1V02_LOCUS10540</name>
</gene>
<reference evidence="2" key="1">
    <citation type="submission" date="2020-11" db="EMBL/GenBank/DDBJ databases">
        <authorList>
            <person name="Tran Van P."/>
        </authorList>
    </citation>
    <scope>NUCLEOTIDE SEQUENCE</scope>
</reference>
<proteinExistence type="predicted"/>
<accession>A0A7R9AAW4</accession>
<evidence type="ECO:0000256" key="1">
    <source>
        <dbReference type="SAM" id="SignalP"/>
    </source>
</evidence>
<dbReference type="AlphaFoldDB" id="A0A7R9AAW4"/>
<feature type="chain" id="PRO_5036209723" description="Secreted protein" evidence="1">
    <location>
        <begin position="21"/>
        <end position="142"/>
    </location>
</feature>
<dbReference type="EMBL" id="LR902581">
    <property type="protein sequence ID" value="CAD7250771.1"/>
    <property type="molecule type" value="Genomic_DNA"/>
</dbReference>
<dbReference type="Proteomes" id="UP000677054">
    <property type="component" value="Unassembled WGS sequence"/>
</dbReference>
<name>A0A7R9AAW4_9CRUS</name>
<feature type="signal peptide" evidence="1">
    <location>
        <begin position="1"/>
        <end position="20"/>
    </location>
</feature>
<organism evidence="2">
    <name type="scientific">Darwinula stevensoni</name>
    <dbReference type="NCBI Taxonomy" id="69355"/>
    <lineage>
        <taxon>Eukaryota</taxon>
        <taxon>Metazoa</taxon>
        <taxon>Ecdysozoa</taxon>
        <taxon>Arthropoda</taxon>
        <taxon>Crustacea</taxon>
        <taxon>Oligostraca</taxon>
        <taxon>Ostracoda</taxon>
        <taxon>Podocopa</taxon>
        <taxon>Podocopida</taxon>
        <taxon>Darwinulocopina</taxon>
        <taxon>Darwinuloidea</taxon>
        <taxon>Darwinulidae</taxon>
        <taxon>Darwinula</taxon>
    </lineage>
</organism>
<keyword evidence="1" id="KW-0732">Signal</keyword>
<protein>
    <recommendedName>
        <fullName evidence="4">Secreted protein</fullName>
    </recommendedName>
</protein>
<evidence type="ECO:0008006" key="4">
    <source>
        <dbReference type="Google" id="ProtNLM"/>
    </source>
</evidence>
<evidence type="ECO:0000313" key="3">
    <source>
        <dbReference type="Proteomes" id="UP000677054"/>
    </source>
</evidence>